<keyword evidence="4" id="KW-1185">Reference proteome</keyword>
<feature type="region of interest" description="Disordered" evidence="2">
    <location>
        <begin position="177"/>
        <end position="213"/>
    </location>
</feature>
<proteinExistence type="predicted"/>
<dbReference type="AlphaFoldDB" id="A0ABC8R8J9"/>
<comment type="caution">
    <text evidence="3">The sequence shown here is derived from an EMBL/GenBank/DDBJ whole genome shotgun (WGS) entry which is preliminary data.</text>
</comment>
<feature type="compositionally biased region" description="Polar residues" evidence="2">
    <location>
        <begin position="181"/>
        <end position="192"/>
    </location>
</feature>
<dbReference type="EMBL" id="CAUOFW020001125">
    <property type="protein sequence ID" value="CAK9141316.1"/>
    <property type="molecule type" value="Genomic_DNA"/>
</dbReference>
<gene>
    <name evidence="3" type="ORF">ILEXP_LOCUS8893</name>
</gene>
<evidence type="ECO:0000256" key="2">
    <source>
        <dbReference type="SAM" id="MobiDB-lite"/>
    </source>
</evidence>
<organism evidence="3 4">
    <name type="scientific">Ilex paraguariensis</name>
    <name type="common">yerba mate</name>
    <dbReference type="NCBI Taxonomy" id="185542"/>
    <lineage>
        <taxon>Eukaryota</taxon>
        <taxon>Viridiplantae</taxon>
        <taxon>Streptophyta</taxon>
        <taxon>Embryophyta</taxon>
        <taxon>Tracheophyta</taxon>
        <taxon>Spermatophyta</taxon>
        <taxon>Magnoliopsida</taxon>
        <taxon>eudicotyledons</taxon>
        <taxon>Gunneridae</taxon>
        <taxon>Pentapetalae</taxon>
        <taxon>asterids</taxon>
        <taxon>campanulids</taxon>
        <taxon>Aquifoliales</taxon>
        <taxon>Aquifoliaceae</taxon>
        <taxon>Ilex</taxon>
    </lineage>
</organism>
<evidence type="ECO:0000313" key="3">
    <source>
        <dbReference type="EMBL" id="CAK9141316.1"/>
    </source>
</evidence>
<feature type="coiled-coil region" evidence="1">
    <location>
        <begin position="32"/>
        <end position="66"/>
    </location>
</feature>
<keyword evidence="1" id="KW-0175">Coiled coil</keyword>
<protein>
    <submittedName>
        <fullName evidence="3">Uncharacterized protein</fullName>
    </submittedName>
</protein>
<feature type="region of interest" description="Disordered" evidence="2">
    <location>
        <begin position="110"/>
        <end position="133"/>
    </location>
</feature>
<dbReference type="PANTHER" id="PTHR34807:SF6">
    <property type="entry name" value="MYB-CC TYPE TRANSCRIPTION FACTOR LHEQLE-CONTAINING DOMAIN-CONTAINING PROTEIN"/>
    <property type="match status" value="1"/>
</dbReference>
<evidence type="ECO:0000256" key="1">
    <source>
        <dbReference type="SAM" id="Coils"/>
    </source>
</evidence>
<sequence>MMKRASVDFHKSHGVDEEATSRLKHQALLQELLKLQKEFVSKKRKLQTAKQKRDTLLTEVRFLRRRQRYLVKYQSPKHDMEKYFVHQQNADIQIGKLEGERNHNSAQEILVKNSNKGPKEGEGEGEEPVSRNAWRVGRKPQSYLFDDKRVGKKKILWQDPVTLKQNADIQIGKLEGERNHNSAQEILVKNSNKGPKEGEGEGEEPVSRNAWRVGRKPQSYLFDDKRVGKKKILWQDPVTLKV</sequence>
<reference evidence="3 4" key="1">
    <citation type="submission" date="2024-02" db="EMBL/GenBank/DDBJ databases">
        <authorList>
            <person name="Vignale AGUSTIN F."/>
            <person name="Sosa J E."/>
            <person name="Modenutti C."/>
        </authorList>
    </citation>
    <scope>NUCLEOTIDE SEQUENCE [LARGE SCALE GENOMIC DNA]</scope>
</reference>
<dbReference type="PANTHER" id="PTHR34807">
    <property type="entry name" value="OS08G0270800 PROTEIN"/>
    <property type="match status" value="1"/>
</dbReference>
<dbReference type="Proteomes" id="UP001642360">
    <property type="component" value="Unassembled WGS sequence"/>
</dbReference>
<evidence type="ECO:0000313" key="4">
    <source>
        <dbReference type="Proteomes" id="UP001642360"/>
    </source>
</evidence>
<name>A0ABC8R8J9_9AQUA</name>
<accession>A0ABC8R8J9</accession>